<keyword evidence="2" id="KW-1185">Reference proteome</keyword>
<sequence length="186" mass="20641">MIDEMHDCTPALQQCNSGLHFIGGSLHAAYDTLYLTSFTKSISRSIIRYSVPAGACTQTHHSSMNTTAHWMPIHGCRLANITSTVNLHGILRDMQAFDTASELAYRMTLGAASCLSVRTAVADTHLRAFHCAHTDFAPGASTRTADRFIAVVRCVAPQRLSSPHTWYSEGWYRLQKSVHWPHGRLK</sequence>
<organism evidence="1 2">
    <name type="scientific">Heterobasidion irregulare (strain TC 32-1)</name>
    <dbReference type="NCBI Taxonomy" id="747525"/>
    <lineage>
        <taxon>Eukaryota</taxon>
        <taxon>Fungi</taxon>
        <taxon>Dikarya</taxon>
        <taxon>Basidiomycota</taxon>
        <taxon>Agaricomycotina</taxon>
        <taxon>Agaricomycetes</taxon>
        <taxon>Russulales</taxon>
        <taxon>Bondarzewiaceae</taxon>
        <taxon>Heterobasidion</taxon>
        <taxon>Heterobasidion annosum species complex</taxon>
    </lineage>
</organism>
<dbReference type="EMBL" id="KI925466">
    <property type="protein sequence ID" value="ETW75628.1"/>
    <property type="molecule type" value="Genomic_DNA"/>
</dbReference>
<evidence type="ECO:0000313" key="1">
    <source>
        <dbReference type="EMBL" id="ETW75628.1"/>
    </source>
</evidence>
<dbReference type="InParanoid" id="W4JQ18"/>
<name>W4JQ18_HETIT</name>
<gene>
    <name evidence="1" type="ORF">HETIRDRAFT_331529</name>
</gene>
<dbReference type="AlphaFoldDB" id="W4JQ18"/>
<dbReference type="Proteomes" id="UP000030671">
    <property type="component" value="Unassembled WGS sequence"/>
</dbReference>
<dbReference type="RefSeq" id="XP_009553024.1">
    <property type="nucleotide sequence ID" value="XM_009554729.1"/>
</dbReference>
<dbReference type="GeneID" id="20671664"/>
<reference evidence="1 2" key="1">
    <citation type="journal article" date="2012" name="New Phytol.">
        <title>Insight into trade-off between wood decay and parasitism from the genome of a fungal forest pathogen.</title>
        <authorList>
            <person name="Olson A."/>
            <person name="Aerts A."/>
            <person name="Asiegbu F."/>
            <person name="Belbahri L."/>
            <person name="Bouzid O."/>
            <person name="Broberg A."/>
            <person name="Canback B."/>
            <person name="Coutinho P.M."/>
            <person name="Cullen D."/>
            <person name="Dalman K."/>
            <person name="Deflorio G."/>
            <person name="van Diepen L.T."/>
            <person name="Dunand C."/>
            <person name="Duplessis S."/>
            <person name="Durling M."/>
            <person name="Gonthier P."/>
            <person name="Grimwood J."/>
            <person name="Fossdal C.G."/>
            <person name="Hansson D."/>
            <person name="Henrissat B."/>
            <person name="Hietala A."/>
            <person name="Himmelstrand K."/>
            <person name="Hoffmeister D."/>
            <person name="Hogberg N."/>
            <person name="James T.Y."/>
            <person name="Karlsson M."/>
            <person name="Kohler A."/>
            <person name="Kues U."/>
            <person name="Lee Y.H."/>
            <person name="Lin Y.C."/>
            <person name="Lind M."/>
            <person name="Lindquist E."/>
            <person name="Lombard V."/>
            <person name="Lucas S."/>
            <person name="Lunden K."/>
            <person name="Morin E."/>
            <person name="Murat C."/>
            <person name="Park J."/>
            <person name="Raffaello T."/>
            <person name="Rouze P."/>
            <person name="Salamov A."/>
            <person name="Schmutz J."/>
            <person name="Solheim H."/>
            <person name="Stahlberg J."/>
            <person name="Velez H."/>
            <person name="de Vries R.P."/>
            <person name="Wiebenga A."/>
            <person name="Woodward S."/>
            <person name="Yakovlev I."/>
            <person name="Garbelotto M."/>
            <person name="Martin F."/>
            <person name="Grigoriev I.V."/>
            <person name="Stenlid J."/>
        </authorList>
    </citation>
    <scope>NUCLEOTIDE SEQUENCE [LARGE SCALE GENOMIC DNA]</scope>
    <source>
        <strain evidence="1 2">TC 32-1</strain>
    </source>
</reference>
<protein>
    <submittedName>
        <fullName evidence="1">Uncharacterized protein</fullName>
    </submittedName>
</protein>
<accession>W4JQ18</accession>
<dbReference type="KEGG" id="hir:HETIRDRAFT_331529"/>
<proteinExistence type="predicted"/>
<dbReference type="HOGENOM" id="CLU_1454602_0_0_1"/>
<evidence type="ECO:0000313" key="2">
    <source>
        <dbReference type="Proteomes" id="UP000030671"/>
    </source>
</evidence>